<evidence type="ECO:0000256" key="14">
    <source>
        <dbReference type="HAMAP-Rule" id="MF_00046"/>
    </source>
</evidence>
<sequence length="457" mass="50918">MFNQYRVIHFVGIGGIGMSGIAEVLNNLGYEVTGSDIKGSSTIERLLTLGIKVYIGHRPENIDSAHVVVVSSAIGKENVEVTEARRRSIPVIPRAEMLAELGRLKYSVLVAGSHGKTTTTSLISTILLDAGYDPTVVIGGKLMATNSNANLGRGQFMVAEADESDGSFLKLSPTIAVCTNIDKEHMDYFSDMENLKKAFLCFLNKVPFYGLSVVSADDPNVRDILPHINRKVVTYGLSHPADYTVKNITFNAMTTQYDLFFQGELLERFEVPLTGKHNILNTLAATATALYLKIDIESVIGSLQRFKGIKRRLEFKGESMGVKVYDDYGHHPTEIQMTIQGVRQQTGNRLLVVFQPHRYTRTQALMEEFAHSFTHTDRLYLLDIYPAGEDPIEGINSQTLYQRLRSEGVEVAYFSDTQELLSTLSRETRRDDYLLTFGAGDVWKVGEDFIRGSYASN</sequence>
<dbReference type="PANTHER" id="PTHR43445">
    <property type="entry name" value="UDP-N-ACETYLMURAMATE--L-ALANINE LIGASE-RELATED"/>
    <property type="match status" value="1"/>
</dbReference>
<dbReference type="Proteomes" id="UP001196980">
    <property type="component" value="Unassembled WGS sequence"/>
</dbReference>
<comment type="catalytic activity">
    <reaction evidence="13 14">
        <text>UDP-N-acetyl-alpha-D-muramate + L-alanine + ATP = UDP-N-acetyl-alpha-D-muramoyl-L-alanine + ADP + phosphate + H(+)</text>
        <dbReference type="Rhea" id="RHEA:23372"/>
        <dbReference type="ChEBI" id="CHEBI:15378"/>
        <dbReference type="ChEBI" id="CHEBI:30616"/>
        <dbReference type="ChEBI" id="CHEBI:43474"/>
        <dbReference type="ChEBI" id="CHEBI:57972"/>
        <dbReference type="ChEBI" id="CHEBI:70757"/>
        <dbReference type="ChEBI" id="CHEBI:83898"/>
        <dbReference type="ChEBI" id="CHEBI:456216"/>
        <dbReference type="EC" id="6.3.2.8"/>
    </reaction>
</comment>
<evidence type="ECO:0000256" key="4">
    <source>
        <dbReference type="ARBA" id="ARBA00022490"/>
    </source>
</evidence>
<comment type="pathway">
    <text evidence="2 14">Cell wall biogenesis; peptidoglycan biosynthesis.</text>
</comment>
<keyword evidence="6 14" id="KW-0132">Cell division</keyword>
<keyword evidence="19" id="KW-1185">Reference proteome</keyword>
<keyword evidence="7 14" id="KW-0547">Nucleotide-binding</keyword>
<name>A0ABS6RVW7_9BACT</name>
<evidence type="ECO:0000256" key="6">
    <source>
        <dbReference type="ARBA" id="ARBA00022618"/>
    </source>
</evidence>
<evidence type="ECO:0000256" key="13">
    <source>
        <dbReference type="ARBA" id="ARBA00047833"/>
    </source>
</evidence>
<evidence type="ECO:0000313" key="18">
    <source>
        <dbReference type="EMBL" id="MBV6340774.1"/>
    </source>
</evidence>
<evidence type="ECO:0000259" key="16">
    <source>
        <dbReference type="Pfam" id="PF02875"/>
    </source>
</evidence>
<dbReference type="InterPro" id="IPR004101">
    <property type="entry name" value="Mur_ligase_C"/>
</dbReference>
<dbReference type="Pfam" id="PF08245">
    <property type="entry name" value="Mur_ligase_M"/>
    <property type="match status" value="1"/>
</dbReference>
<keyword evidence="4 14" id="KW-0963">Cytoplasm</keyword>
<dbReference type="InterPro" id="IPR050061">
    <property type="entry name" value="MurCDEF_pg_biosynth"/>
</dbReference>
<evidence type="ECO:0000259" key="15">
    <source>
        <dbReference type="Pfam" id="PF01225"/>
    </source>
</evidence>
<protein>
    <recommendedName>
        <fullName evidence="3 14">UDP-N-acetylmuramate--L-alanine ligase</fullName>
        <ecNumber evidence="3 14">6.3.2.8</ecNumber>
    </recommendedName>
    <alternativeName>
        <fullName evidence="14">UDP-N-acetylmuramoyl-L-alanine synthetase</fullName>
    </alternativeName>
</protein>
<evidence type="ECO:0000256" key="11">
    <source>
        <dbReference type="ARBA" id="ARBA00023306"/>
    </source>
</evidence>
<dbReference type="InterPro" id="IPR013221">
    <property type="entry name" value="Mur_ligase_cen"/>
</dbReference>
<dbReference type="Pfam" id="PF01225">
    <property type="entry name" value="Mur_ligase"/>
    <property type="match status" value="1"/>
</dbReference>
<keyword evidence="5 14" id="KW-0436">Ligase</keyword>
<evidence type="ECO:0000259" key="17">
    <source>
        <dbReference type="Pfam" id="PF08245"/>
    </source>
</evidence>
<comment type="subcellular location">
    <subcellularLocation>
        <location evidence="1 14">Cytoplasm</location>
    </subcellularLocation>
</comment>
<comment type="similarity">
    <text evidence="14">Belongs to the MurCDEF family.</text>
</comment>
<dbReference type="GO" id="GO:0008763">
    <property type="term" value="F:UDP-N-acetylmuramate-L-alanine ligase activity"/>
    <property type="evidence" value="ECO:0007669"/>
    <property type="project" value="UniProtKB-EC"/>
</dbReference>
<keyword evidence="11 14" id="KW-0131">Cell cycle</keyword>
<comment type="caution">
    <text evidence="18">The sequence shown here is derived from an EMBL/GenBank/DDBJ whole genome shotgun (WGS) entry which is preliminary data.</text>
</comment>
<evidence type="ECO:0000313" key="19">
    <source>
        <dbReference type="Proteomes" id="UP001196980"/>
    </source>
</evidence>
<keyword evidence="9 14" id="KW-0133">Cell shape</keyword>
<organism evidence="18 19">
    <name type="scientific">Candidatus Magnetobacterium casense</name>
    <dbReference type="NCBI Taxonomy" id="1455061"/>
    <lineage>
        <taxon>Bacteria</taxon>
        <taxon>Pseudomonadati</taxon>
        <taxon>Nitrospirota</taxon>
        <taxon>Thermodesulfovibrionia</taxon>
        <taxon>Thermodesulfovibrionales</taxon>
        <taxon>Candidatus Magnetobacteriaceae</taxon>
        <taxon>Candidatus Magnetobacterium</taxon>
    </lineage>
</organism>
<dbReference type="EMBL" id="JABXWD010000045">
    <property type="protein sequence ID" value="MBV6340774.1"/>
    <property type="molecule type" value="Genomic_DNA"/>
</dbReference>
<keyword evidence="10 14" id="KW-0573">Peptidoglycan synthesis</keyword>
<dbReference type="HAMAP" id="MF_00046">
    <property type="entry name" value="MurC"/>
    <property type="match status" value="1"/>
</dbReference>
<gene>
    <name evidence="14" type="primary">murC</name>
    <name evidence="18" type="ORF">HWQ67_04175</name>
</gene>
<dbReference type="EC" id="6.3.2.8" evidence="3 14"/>
<evidence type="ECO:0000256" key="10">
    <source>
        <dbReference type="ARBA" id="ARBA00022984"/>
    </source>
</evidence>
<dbReference type="RefSeq" id="WP_218251389.1">
    <property type="nucleotide sequence ID" value="NZ_JABXWD010000045.1"/>
</dbReference>
<feature type="domain" description="Mur ligase C-terminal" evidence="16">
    <location>
        <begin position="311"/>
        <end position="440"/>
    </location>
</feature>
<evidence type="ECO:0000256" key="2">
    <source>
        <dbReference type="ARBA" id="ARBA00004752"/>
    </source>
</evidence>
<evidence type="ECO:0000256" key="12">
    <source>
        <dbReference type="ARBA" id="ARBA00023316"/>
    </source>
</evidence>
<dbReference type="NCBIfam" id="TIGR01082">
    <property type="entry name" value="murC"/>
    <property type="match status" value="1"/>
</dbReference>
<dbReference type="Pfam" id="PF02875">
    <property type="entry name" value="Mur_ligase_C"/>
    <property type="match status" value="1"/>
</dbReference>
<proteinExistence type="inferred from homology"/>
<feature type="domain" description="Mur ligase N-terminal catalytic" evidence="15">
    <location>
        <begin position="8"/>
        <end position="106"/>
    </location>
</feature>
<evidence type="ECO:0000256" key="9">
    <source>
        <dbReference type="ARBA" id="ARBA00022960"/>
    </source>
</evidence>
<evidence type="ECO:0000256" key="3">
    <source>
        <dbReference type="ARBA" id="ARBA00012211"/>
    </source>
</evidence>
<evidence type="ECO:0000256" key="1">
    <source>
        <dbReference type="ARBA" id="ARBA00004496"/>
    </source>
</evidence>
<accession>A0ABS6RVW7</accession>
<dbReference type="InterPro" id="IPR005758">
    <property type="entry name" value="UDP-N-AcMur_Ala_ligase_MurC"/>
</dbReference>
<dbReference type="InterPro" id="IPR000713">
    <property type="entry name" value="Mur_ligase_N"/>
</dbReference>
<keyword evidence="12 14" id="KW-0961">Cell wall biogenesis/degradation</keyword>
<keyword evidence="8 14" id="KW-0067">ATP-binding</keyword>
<dbReference type="PANTHER" id="PTHR43445:SF3">
    <property type="entry name" value="UDP-N-ACETYLMURAMATE--L-ALANINE LIGASE"/>
    <property type="match status" value="1"/>
</dbReference>
<reference evidence="18 19" key="1">
    <citation type="journal article" date="2020" name="J Geophys Res Biogeosci">
        <title>Magnetotaxis as an Adaptation to Enable Bacterial Shuttling of Microbial Sulfur and Sulfur Cycling Across Aquatic Oxic#Anoxic Interfaces.</title>
        <authorList>
            <person name="Li J."/>
            <person name="Liu P."/>
            <person name="Wang J."/>
            <person name="Roberts A.P."/>
            <person name="Pan Y."/>
        </authorList>
    </citation>
    <scope>NUCLEOTIDE SEQUENCE [LARGE SCALE GENOMIC DNA]</scope>
    <source>
        <strain evidence="18 19">MYR-1_YQ</strain>
    </source>
</reference>
<evidence type="ECO:0000256" key="7">
    <source>
        <dbReference type="ARBA" id="ARBA00022741"/>
    </source>
</evidence>
<evidence type="ECO:0000256" key="5">
    <source>
        <dbReference type="ARBA" id="ARBA00022598"/>
    </source>
</evidence>
<feature type="binding site" evidence="14">
    <location>
        <begin position="112"/>
        <end position="118"/>
    </location>
    <ligand>
        <name>ATP</name>
        <dbReference type="ChEBI" id="CHEBI:30616"/>
    </ligand>
</feature>
<comment type="function">
    <text evidence="14">Cell wall formation.</text>
</comment>
<feature type="domain" description="Mur ligase central" evidence="17">
    <location>
        <begin position="110"/>
        <end position="289"/>
    </location>
</feature>
<evidence type="ECO:0000256" key="8">
    <source>
        <dbReference type="ARBA" id="ARBA00022840"/>
    </source>
</evidence>